<gene>
    <name evidence="4" type="ORF">H4F98_04845</name>
</gene>
<proteinExistence type="predicted"/>
<name>A0A7W3Y5H6_9GAMM</name>
<feature type="transmembrane region" description="Helical" evidence="2">
    <location>
        <begin position="429"/>
        <end position="447"/>
    </location>
</feature>
<dbReference type="PANTHER" id="PTHR43747">
    <property type="entry name" value="FAD-BINDING PROTEIN"/>
    <property type="match status" value="1"/>
</dbReference>
<feature type="region of interest" description="Disordered" evidence="1">
    <location>
        <begin position="1"/>
        <end position="24"/>
    </location>
</feature>
<dbReference type="Pfam" id="PF01494">
    <property type="entry name" value="FAD_binding_3"/>
    <property type="match status" value="1"/>
</dbReference>
<dbReference type="GO" id="GO:0071949">
    <property type="term" value="F:FAD binding"/>
    <property type="evidence" value="ECO:0007669"/>
    <property type="project" value="InterPro"/>
</dbReference>
<accession>A0A7W3Y5H6</accession>
<dbReference type="Proteomes" id="UP000523196">
    <property type="component" value="Unassembled WGS sequence"/>
</dbReference>
<dbReference type="PANTHER" id="PTHR43747:SF1">
    <property type="entry name" value="SLR1998 PROTEIN"/>
    <property type="match status" value="1"/>
</dbReference>
<dbReference type="RefSeq" id="WP_182685511.1">
    <property type="nucleotide sequence ID" value="NZ_JACHTF010000004.1"/>
</dbReference>
<reference evidence="4 5" key="1">
    <citation type="submission" date="2020-08" db="EMBL/GenBank/DDBJ databases">
        <authorList>
            <person name="Xu S."/>
            <person name="Li A."/>
        </authorList>
    </citation>
    <scope>NUCLEOTIDE SEQUENCE [LARGE SCALE GENOMIC DNA]</scope>
    <source>
        <strain evidence="4 5">119BY6-57</strain>
    </source>
</reference>
<protein>
    <submittedName>
        <fullName evidence="4">Tryptophan 7-halogenase</fullName>
    </submittedName>
</protein>
<evidence type="ECO:0000259" key="3">
    <source>
        <dbReference type="Pfam" id="PF01494"/>
    </source>
</evidence>
<dbReference type="EMBL" id="JACHTF010000004">
    <property type="protein sequence ID" value="MBB1059896.1"/>
    <property type="molecule type" value="Genomic_DNA"/>
</dbReference>
<comment type="caution">
    <text evidence="4">The sequence shown here is derived from an EMBL/GenBank/DDBJ whole genome shotgun (WGS) entry which is preliminary data.</text>
</comment>
<dbReference type="InterPro" id="IPR002938">
    <property type="entry name" value="FAD-bd"/>
</dbReference>
<feature type="region of interest" description="Disordered" evidence="1">
    <location>
        <begin position="466"/>
        <end position="490"/>
    </location>
</feature>
<evidence type="ECO:0000256" key="2">
    <source>
        <dbReference type="SAM" id="Phobius"/>
    </source>
</evidence>
<keyword evidence="2" id="KW-0472">Membrane</keyword>
<keyword evidence="2" id="KW-0812">Transmembrane</keyword>
<dbReference type="InterPro" id="IPR036188">
    <property type="entry name" value="FAD/NAD-bd_sf"/>
</dbReference>
<organism evidence="4 5">
    <name type="scientific">Marilutibacter spongiae</name>
    <dbReference type="NCBI Taxonomy" id="2025720"/>
    <lineage>
        <taxon>Bacteria</taxon>
        <taxon>Pseudomonadati</taxon>
        <taxon>Pseudomonadota</taxon>
        <taxon>Gammaproteobacteria</taxon>
        <taxon>Lysobacterales</taxon>
        <taxon>Lysobacteraceae</taxon>
        <taxon>Marilutibacter</taxon>
    </lineage>
</organism>
<dbReference type="PRINTS" id="PR00420">
    <property type="entry name" value="RNGMNOXGNASE"/>
</dbReference>
<sequence>MIDEASAAPRRAGHPDHATPAPEGDAGACDVLVIGGGPAGSTAATLLARGGHRVVMLEKDRHPRFHIGESLLPMNLPILERLGVLEQVRALGVHKRGADFPVVGDPARPDHYNTFHFERALDARADHAFQVNRADFDALLFAHARREGVDAREGVQVERVAFGADGRPERVHARDADGSPHVFAPRYVVDASGRDTLLGRQLGVKRKNTAHQSAAIFSHFRGVARREGDDAGNITVQRFAHGWTWLIPLPGDIMSVGAVCFPEYLKQRRGDTGGFLLDTLMAQPQVAARMRGAERVADVHVTGNYSYACTRMGGPGWLLVGDAHAFVDPVFSSGVFLAMDGGERAADMVAAALREPGREAALQAAMQRRLKRGLGHFEWFIYHFNTPVMRHLFNHPRNTWQVEQAVISMLAGDVFDNPAVIRRLRMFRLIYAITALGLAPAALRAWWQRRRQARVRFEADTLHPASALPDGDSAGAMGGPNAGSAVEAGR</sequence>
<evidence type="ECO:0000313" key="4">
    <source>
        <dbReference type="EMBL" id="MBB1059896.1"/>
    </source>
</evidence>
<keyword evidence="2" id="KW-1133">Transmembrane helix</keyword>
<dbReference type="Gene3D" id="3.50.50.60">
    <property type="entry name" value="FAD/NAD(P)-binding domain"/>
    <property type="match status" value="1"/>
</dbReference>
<evidence type="ECO:0000256" key="1">
    <source>
        <dbReference type="SAM" id="MobiDB-lite"/>
    </source>
</evidence>
<feature type="domain" description="FAD-binding" evidence="3">
    <location>
        <begin position="29"/>
        <end position="372"/>
    </location>
</feature>
<dbReference type="SUPFAM" id="SSF51905">
    <property type="entry name" value="FAD/NAD(P)-binding domain"/>
    <property type="match status" value="1"/>
</dbReference>
<dbReference type="AlphaFoldDB" id="A0A7W3Y5H6"/>
<dbReference type="InterPro" id="IPR050816">
    <property type="entry name" value="Flavin-dep_Halogenase_NPB"/>
</dbReference>
<evidence type="ECO:0000313" key="5">
    <source>
        <dbReference type="Proteomes" id="UP000523196"/>
    </source>
</evidence>
<keyword evidence="5" id="KW-1185">Reference proteome</keyword>